<accession>A0A9D1WHM1</accession>
<dbReference type="Proteomes" id="UP000886817">
    <property type="component" value="Unassembled WGS sequence"/>
</dbReference>
<gene>
    <name evidence="2" type="ORF">IAA45_05910</name>
</gene>
<feature type="transmembrane region" description="Helical" evidence="1">
    <location>
        <begin position="66"/>
        <end position="85"/>
    </location>
</feature>
<feature type="transmembrane region" description="Helical" evidence="1">
    <location>
        <begin position="142"/>
        <end position="165"/>
    </location>
</feature>
<evidence type="ECO:0000313" key="3">
    <source>
        <dbReference type="Proteomes" id="UP000886817"/>
    </source>
</evidence>
<organism evidence="2 3">
    <name type="scientific">Candidatus Blautia gallistercoris</name>
    <dbReference type="NCBI Taxonomy" id="2838490"/>
    <lineage>
        <taxon>Bacteria</taxon>
        <taxon>Bacillati</taxon>
        <taxon>Bacillota</taxon>
        <taxon>Clostridia</taxon>
        <taxon>Lachnospirales</taxon>
        <taxon>Lachnospiraceae</taxon>
        <taxon>Blautia</taxon>
    </lineage>
</organism>
<name>A0A9D1WHM1_9FIRM</name>
<dbReference type="EMBL" id="DXEX01000132">
    <property type="protein sequence ID" value="HIX59235.1"/>
    <property type="molecule type" value="Genomic_DNA"/>
</dbReference>
<comment type="caution">
    <text evidence="2">The sequence shown here is derived from an EMBL/GenBank/DDBJ whole genome shotgun (WGS) entry which is preliminary data.</text>
</comment>
<sequence length="326" mass="36281">MKRNLFLFVLFFLLFYLFAMPSQALEASRSGLGLWLNTLLPTLLPFLILSRLLLRTGVIRIFLEPLAPVWRSVLGLTPYGAYAWILGMLCGYPMGAKLAGELYCSGKITRNEADYLLTFCNNASPMFLSTYLVHTVLGRPEYTLITFLLLYCSMYLCSLCFRVYYRRFSQSCLLAMSRSGTCDPASAPAGQKKETSSLVPERDWIDVSIMDSFETITKLGGYILLFSIFSAAIQTIWTTESISRTLFLSLTEISTGLHHIQNTGLNFPLKYAIATAASSFGGLCILAQTRSVTHSCGLSLLPYLAGKLLNFCLTFLLALLVSQVIQ</sequence>
<reference evidence="2" key="1">
    <citation type="journal article" date="2021" name="PeerJ">
        <title>Extensive microbial diversity within the chicken gut microbiome revealed by metagenomics and culture.</title>
        <authorList>
            <person name="Gilroy R."/>
            <person name="Ravi A."/>
            <person name="Getino M."/>
            <person name="Pursley I."/>
            <person name="Horton D.L."/>
            <person name="Alikhan N.F."/>
            <person name="Baker D."/>
            <person name="Gharbi K."/>
            <person name="Hall N."/>
            <person name="Watson M."/>
            <person name="Adriaenssens E.M."/>
            <person name="Foster-Nyarko E."/>
            <person name="Jarju S."/>
            <person name="Secka A."/>
            <person name="Antonio M."/>
            <person name="Oren A."/>
            <person name="Chaudhuri R.R."/>
            <person name="La Ragione R."/>
            <person name="Hildebrand F."/>
            <person name="Pallen M.J."/>
        </authorList>
    </citation>
    <scope>NUCLEOTIDE SEQUENCE</scope>
    <source>
        <strain evidence="2">ChiSjej1B19-8411</strain>
    </source>
</reference>
<feature type="transmembrane region" description="Helical" evidence="1">
    <location>
        <begin position="308"/>
        <end position="325"/>
    </location>
</feature>
<keyword evidence="1" id="KW-1133">Transmembrane helix</keyword>
<keyword evidence="1" id="KW-0472">Membrane</keyword>
<feature type="transmembrane region" description="Helical" evidence="1">
    <location>
        <begin position="219"/>
        <end position="237"/>
    </location>
</feature>
<evidence type="ECO:0000313" key="2">
    <source>
        <dbReference type="EMBL" id="HIX59235.1"/>
    </source>
</evidence>
<evidence type="ECO:0000256" key="1">
    <source>
        <dbReference type="SAM" id="Phobius"/>
    </source>
</evidence>
<keyword evidence="1" id="KW-0812">Transmembrane</keyword>
<reference evidence="2" key="2">
    <citation type="submission" date="2021-04" db="EMBL/GenBank/DDBJ databases">
        <authorList>
            <person name="Gilroy R."/>
        </authorList>
    </citation>
    <scope>NUCLEOTIDE SEQUENCE</scope>
    <source>
        <strain evidence="2">ChiSjej1B19-8411</strain>
    </source>
</reference>
<protein>
    <submittedName>
        <fullName evidence="2">Sporulation protein</fullName>
    </submittedName>
</protein>
<feature type="transmembrane region" description="Helical" evidence="1">
    <location>
        <begin position="34"/>
        <end position="54"/>
    </location>
</feature>
<feature type="transmembrane region" description="Helical" evidence="1">
    <location>
        <begin position="269"/>
        <end position="287"/>
    </location>
</feature>
<proteinExistence type="predicted"/>
<dbReference type="AlphaFoldDB" id="A0A9D1WHM1"/>